<keyword evidence="1" id="KW-1133">Transmembrane helix</keyword>
<keyword evidence="8" id="KW-1185">Reference proteome</keyword>
<dbReference type="NCBIfam" id="TIGR00254">
    <property type="entry name" value="GGDEF"/>
    <property type="match status" value="1"/>
</dbReference>
<dbReference type="Gene3D" id="3.20.20.450">
    <property type="entry name" value="EAL domain"/>
    <property type="match status" value="1"/>
</dbReference>
<dbReference type="SMART" id="SM00091">
    <property type="entry name" value="PAS"/>
    <property type="match status" value="1"/>
</dbReference>
<dbReference type="Gene3D" id="3.30.450.20">
    <property type="entry name" value="PAS domain"/>
    <property type="match status" value="1"/>
</dbReference>
<dbReference type="Gene3D" id="3.30.70.270">
    <property type="match status" value="1"/>
</dbReference>
<evidence type="ECO:0000259" key="6">
    <source>
        <dbReference type="PROSITE" id="PS50887"/>
    </source>
</evidence>
<dbReference type="PROSITE" id="PS50883">
    <property type="entry name" value="EAL"/>
    <property type="match status" value="1"/>
</dbReference>
<evidence type="ECO:0000313" key="7">
    <source>
        <dbReference type="EMBL" id="BCO10226.1"/>
    </source>
</evidence>
<dbReference type="Proteomes" id="UP001063350">
    <property type="component" value="Chromosome"/>
</dbReference>
<protein>
    <submittedName>
        <fullName evidence="7">Uncharacterized protein</fullName>
    </submittedName>
</protein>
<dbReference type="CDD" id="cd06225">
    <property type="entry name" value="HAMP"/>
    <property type="match status" value="1"/>
</dbReference>
<dbReference type="KEGG" id="ddu:GF1_26020"/>
<dbReference type="PROSITE" id="PS50112">
    <property type="entry name" value="PAS"/>
    <property type="match status" value="1"/>
</dbReference>
<dbReference type="InterPro" id="IPR001610">
    <property type="entry name" value="PAC"/>
</dbReference>
<dbReference type="PROSITE" id="PS50113">
    <property type="entry name" value="PAC"/>
    <property type="match status" value="1"/>
</dbReference>
<dbReference type="CDD" id="cd01948">
    <property type="entry name" value="EAL"/>
    <property type="match status" value="1"/>
</dbReference>
<feature type="domain" description="EAL" evidence="4">
    <location>
        <begin position="610"/>
        <end position="871"/>
    </location>
</feature>
<evidence type="ECO:0000256" key="1">
    <source>
        <dbReference type="SAM" id="Phobius"/>
    </source>
</evidence>
<evidence type="ECO:0000259" key="4">
    <source>
        <dbReference type="PROSITE" id="PS50883"/>
    </source>
</evidence>
<dbReference type="SUPFAM" id="SSF55785">
    <property type="entry name" value="PYP-like sensor domain (PAS domain)"/>
    <property type="match status" value="1"/>
</dbReference>
<dbReference type="Pfam" id="PF13426">
    <property type="entry name" value="PAS_9"/>
    <property type="match status" value="1"/>
</dbReference>
<dbReference type="AlphaFoldDB" id="A0A915XLP5"/>
<dbReference type="InterPro" id="IPR029787">
    <property type="entry name" value="Nucleotide_cyclase"/>
</dbReference>
<dbReference type="EMBL" id="AP024233">
    <property type="protein sequence ID" value="BCO10226.1"/>
    <property type="molecule type" value="Genomic_DNA"/>
</dbReference>
<sequence>MQAFLNGDNSFNSSLDTLERKINSTFSTFEQVDWSEKKFLHDDANYKNAKALWHTATMKHFLDTSDKNFNLHTTIIEELIYLIKNISNRLGIPKDRNIQNHYLSVALFDTLPKLKNHIGMIRGFTTGILTKQQISKEDKKLFLKIYLLANAELNTLQLSMHHYLKQTNIPKLERSILQSSKTIELFMQRTESLVLHTDSLAQPVKSFFKEATQTIGEISKLHDDILNHFQNDLKNRMDAAESKIILVALGLTSMVLFAGLLGLAFYQSVSRPLQELQNGVYAITHGNYSPLKVDTKDELATIALAFNTMAAEIRKQLSFLQWYKTALDSSSLVSKTDPEGNITYVNELLLHATGYSEKELIGKRYKTLLHPEMPEELFRQMREAIRDKKIWNGELKTRTKNGTELITETTIIPILDDKNQIKEYVAVHSDITELIKSKEKIQNMLYFDTLTGLPNRARLLEDLKKEKGYAIIIVNIDDFRLVNDFYGYEAGNKMLQDMALWISNFAQGHYAVYRLPSDEFALVSFESREARKVIDFARAMTEYIEKHTISYNGSDIPILIKAGVALLRDDKDVGRILINADTAIKEAKQHLEKIIFYNESRFAKEAYKRNMEWIKKIKTAIAEDRIVPFFQPIYNNRTNKIDKYEALVRLIDTDGSVISPFHFLDIAKKAKLYTDITRIMIEKSFQVFARRNEELSVNISTQDILDADLVAFLIEKIKGYKMQNRINCECSDTDQATLNNRIVFELTESEEVENYDETIRFIKKIKECGGKMAIDDFGTGYSNFVYILNMGINYLKIDGSLIKTILTDDKSLTLVKAIVGFTRELGIKTIAEFVSDAELQKKVEEIGIDYSQGYYIDKPLPQEKLPPPIGS</sequence>
<dbReference type="Pfam" id="PF00563">
    <property type="entry name" value="EAL"/>
    <property type="match status" value="1"/>
</dbReference>
<proteinExistence type="predicted"/>
<dbReference type="PANTHER" id="PTHR33121:SF70">
    <property type="entry name" value="SIGNALING PROTEIN YKOW"/>
    <property type="match status" value="1"/>
</dbReference>
<dbReference type="GO" id="GO:0007165">
    <property type="term" value="P:signal transduction"/>
    <property type="evidence" value="ECO:0007669"/>
    <property type="project" value="InterPro"/>
</dbReference>
<organism evidence="7 8">
    <name type="scientific">Desulfolithobacter dissulfuricans</name>
    <dbReference type="NCBI Taxonomy" id="2795293"/>
    <lineage>
        <taxon>Bacteria</taxon>
        <taxon>Pseudomonadati</taxon>
        <taxon>Thermodesulfobacteriota</taxon>
        <taxon>Desulfobulbia</taxon>
        <taxon>Desulfobulbales</taxon>
        <taxon>Desulfobulbaceae</taxon>
        <taxon>Desulfolithobacter</taxon>
    </lineage>
</organism>
<dbReference type="PROSITE" id="PS50885">
    <property type="entry name" value="HAMP"/>
    <property type="match status" value="1"/>
</dbReference>
<dbReference type="InterPro" id="IPR001633">
    <property type="entry name" value="EAL_dom"/>
</dbReference>
<dbReference type="CDD" id="cd01949">
    <property type="entry name" value="GGDEF"/>
    <property type="match status" value="1"/>
</dbReference>
<dbReference type="InterPro" id="IPR000014">
    <property type="entry name" value="PAS"/>
</dbReference>
<gene>
    <name evidence="7" type="ORF">GF1_26020</name>
</gene>
<dbReference type="GO" id="GO:0016020">
    <property type="term" value="C:membrane"/>
    <property type="evidence" value="ECO:0007669"/>
    <property type="project" value="InterPro"/>
</dbReference>
<feature type="domain" description="GGDEF" evidence="6">
    <location>
        <begin position="467"/>
        <end position="599"/>
    </location>
</feature>
<accession>A0A915XLP5</accession>
<dbReference type="InterPro" id="IPR003660">
    <property type="entry name" value="HAMP_dom"/>
</dbReference>
<dbReference type="SMART" id="SM00267">
    <property type="entry name" value="GGDEF"/>
    <property type="match status" value="1"/>
</dbReference>
<dbReference type="InterPro" id="IPR000160">
    <property type="entry name" value="GGDEF_dom"/>
</dbReference>
<dbReference type="PROSITE" id="PS50887">
    <property type="entry name" value="GGDEF"/>
    <property type="match status" value="1"/>
</dbReference>
<evidence type="ECO:0000259" key="3">
    <source>
        <dbReference type="PROSITE" id="PS50113"/>
    </source>
</evidence>
<name>A0A915XLP5_9BACT</name>
<dbReference type="Gene3D" id="6.10.340.10">
    <property type="match status" value="1"/>
</dbReference>
<dbReference type="SUPFAM" id="SSF158472">
    <property type="entry name" value="HAMP domain-like"/>
    <property type="match status" value="1"/>
</dbReference>
<feature type="transmembrane region" description="Helical" evidence="1">
    <location>
        <begin position="244"/>
        <end position="266"/>
    </location>
</feature>
<dbReference type="SMART" id="SM00304">
    <property type="entry name" value="HAMP"/>
    <property type="match status" value="1"/>
</dbReference>
<keyword evidence="1" id="KW-0472">Membrane</keyword>
<dbReference type="SUPFAM" id="SSF55073">
    <property type="entry name" value="Nucleotide cyclase"/>
    <property type="match status" value="1"/>
</dbReference>
<dbReference type="InterPro" id="IPR050706">
    <property type="entry name" value="Cyclic-di-GMP_PDE-like"/>
</dbReference>
<dbReference type="InterPro" id="IPR035965">
    <property type="entry name" value="PAS-like_dom_sf"/>
</dbReference>
<dbReference type="SMART" id="SM00086">
    <property type="entry name" value="PAC"/>
    <property type="match status" value="1"/>
</dbReference>
<feature type="domain" description="PAS" evidence="2">
    <location>
        <begin position="337"/>
        <end position="388"/>
    </location>
</feature>
<dbReference type="InterPro" id="IPR043128">
    <property type="entry name" value="Rev_trsase/Diguanyl_cyclase"/>
</dbReference>
<evidence type="ECO:0000259" key="5">
    <source>
        <dbReference type="PROSITE" id="PS50885"/>
    </source>
</evidence>
<dbReference type="CDD" id="cd00130">
    <property type="entry name" value="PAS"/>
    <property type="match status" value="1"/>
</dbReference>
<evidence type="ECO:0000313" key="8">
    <source>
        <dbReference type="Proteomes" id="UP001063350"/>
    </source>
</evidence>
<dbReference type="SMART" id="SM00052">
    <property type="entry name" value="EAL"/>
    <property type="match status" value="1"/>
</dbReference>
<evidence type="ECO:0000259" key="2">
    <source>
        <dbReference type="PROSITE" id="PS50112"/>
    </source>
</evidence>
<dbReference type="PANTHER" id="PTHR33121">
    <property type="entry name" value="CYCLIC DI-GMP PHOSPHODIESTERASE PDEF"/>
    <property type="match status" value="1"/>
</dbReference>
<dbReference type="InterPro" id="IPR000700">
    <property type="entry name" value="PAS-assoc_C"/>
</dbReference>
<keyword evidence="1" id="KW-0812">Transmembrane</keyword>
<dbReference type="Pfam" id="PF00672">
    <property type="entry name" value="HAMP"/>
    <property type="match status" value="1"/>
</dbReference>
<dbReference type="SUPFAM" id="SSF141868">
    <property type="entry name" value="EAL domain-like"/>
    <property type="match status" value="1"/>
</dbReference>
<feature type="domain" description="HAMP" evidence="5">
    <location>
        <begin position="267"/>
        <end position="318"/>
    </location>
</feature>
<dbReference type="InterPro" id="IPR035919">
    <property type="entry name" value="EAL_sf"/>
</dbReference>
<dbReference type="NCBIfam" id="TIGR00229">
    <property type="entry name" value="sensory_box"/>
    <property type="match status" value="1"/>
</dbReference>
<dbReference type="GO" id="GO:0071111">
    <property type="term" value="F:cyclic-guanylate-specific phosphodiesterase activity"/>
    <property type="evidence" value="ECO:0007669"/>
    <property type="project" value="InterPro"/>
</dbReference>
<dbReference type="Pfam" id="PF00990">
    <property type="entry name" value="GGDEF"/>
    <property type="match status" value="1"/>
</dbReference>
<reference evidence="7" key="1">
    <citation type="submission" date="2020-12" db="EMBL/GenBank/DDBJ databases">
        <title>Desulfobium dissulfuricans gen. nov., sp. nov., a novel mesophilic, sulfate-reducing bacterium isolated from a deep-sea hydrothermal vent.</title>
        <authorList>
            <person name="Hashimoto Y."/>
            <person name="Tame A."/>
            <person name="Sawayama S."/>
            <person name="Miyazaki J."/>
            <person name="Takai K."/>
            <person name="Nakagawa S."/>
        </authorList>
    </citation>
    <scope>NUCLEOTIDE SEQUENCE</scope>
    <source>
        <strain evidence="7">GF1</strain>
    </source>
</reference>
<feature type="domain" description="PAC" evidence="3">
    <location>
        <begin position="391"/>
        <end position="443"/>
    </location>
</feature>